<proteinExistence type="predicted"/>
<dbReference type="STRING" id="1346286.SAMN05444362_102351"/>
<dbReference type="Proteomes" id="UP000184480">
    <property type="component" value="Unassembled WGS sequence"/>
</dbReference>
<gene>
    <name evidence="1" type="ORF">SAMN05444362_102351</name>
</gene>
<dbReference type="AlphaFoldDB" id="A0A1M4WYV0"/>
<protein>
    <submittedName>
        <fullName evidence="1">Uncharacterized protein</fullName>
    </submittedName>
</protein>
<keyword evidence="2" id="KW-1185">Reference proteome</keyword>
<reference evidence="2" key="1">
    <citation type="submission" date="2016-11" db="EMBL/GenBank/DDBJ databases">
        <authorList>
            <person name="Varghese N."/>
            <person name="Submissions S."/>
        </authorList>
    </citation>
    <scope>NUCLEOTIDE SEQUENCE [LARGE SCALE GENOMIC DNA]</scope>
    <source>
        <strain evidence="2">DSM 27370</strain>
    </source>
</reference>
<dbReference type="RefSeq" id="WP_062176083.1">
    <property type="nucleotide sequence ID" value="NZ_BBXL01000002.1"/>
</dbReference>
<accession>A0A1M4WYV0</accession>
<sequence length="463" mass="50195">MDVNKFRLDWRNSPQKQLDFLEAMVGALIRIDDKLGDISIKLDVLPDIKALLEKSNEILVSIEDLNEVNNLLTQQVVDNTTCTCNALHNVEQQLDEIIDLLNTDVPAYSFDIVDSSFTLTDNDLVAGSFLLNATSVKNGANFDGITVLEGNEYVSSVEVLNDGTFRLNLAVTSLAYGTYVIRLQQAESSTVEEFNLIRVQPTVTKAYLSYSGAGGLLIGGDTAGEYQVGVTINLPTEVWRQGYSFLGFVSSAWSGTKQLGETFIMPAANTNVAASWKIIPTATISIESIDTADSLELLVLPVGTAADWSSQTVYLVNSGTPLNVGLNSLGQKLVVGDHYSIYYRKLNGNGAVTTYDIPAVVDGGVYSIGVAPGPDIDITNTNATAQYEVIILPVNAPIDYVTQEIWIMPGANYTTNFDRDSYGNNFIVGNHYVIHYSKSFSGGQPVQSEDIDPLVDGATYTIS</sequence>
<evidence type="ECO:0000313" key="2">
    <source>
        <dbReference type="Proteomes" id="UP000184480"/>
    </source>
</evidence>
<dbReference type="EMBL" id="FQUC01000002">
    <property type="protein sequence ID" value="SHE86142.1"/>
    <property type="molecule type" value="Genomic_DNA"/>
</dbReference>
<name>A0A1M4WYV0_9BACT</name>
<organism evidence="1 2">
    <name type="scientific">Dysgonomonas macrotermitis</name>
    <dbReference type="NCBI Taxonomy" id="1346286"/>
    <lineage>
        <taxon>Bacteria</taxon>
        <taxon>Pseudomonadati</taxon>
        <taxon>Bacteroidota</taxon>
        <taxon>Bacteroidia</taxon>
        <taxon>Bacteroidales</taxon>
        <taxon>Dysgonomonadaceae</taxon>
        <taxon>Dysgonomonas</taxon>
    </lineage>
</organism>
<evidence type="ECO:0000313" key="1">
    <source>
        <dbReference type="EMBL" id="SHE86142.1"/>
    </source>
</evidence>